<feature type="binding site" evidence="7">
    <location>
        <position position="172"/>
    </location>
    <ligand>
        <name>L-glutamate</name>
        <dbReference type="ChEBI" id="CHEBI:29985"/>
    </ligand>
</feature>
<comment type="function">
    <text evidence="7">Catalyzes the tRNA-independent activation of glutamate in presence of ATP and the subsequent transfer of glutamate onto a tRNA(Asp). Glutamate is transferred on the 2-amino-5-(4,5-dihydroxy-2-cyclopenten-1-yl) moiety of the queuosine in the wobble position of the QUC anticodon.</text>
</comment>
<sequence length="303" mass="33456">MPDYTGRFAPSPTGPLHFGSLLTAVAGWCDARAAGGRWLVRIEDVDEVRTRPGASDDILRTLDAFGLTHDGEVRVQSRCKARYQAALEQLQRQGDVFWCRCTRSDLARFGQSVYPGLCRLHTSPLNNAAVRLRVPAPCPQHFPDRVLGEQREDVAAVTGDFVIRRRDGFFAYQLAVVVDDAEQGVTHIVRGADLLDNTCRQIYLQQRLGYSTPDYAHIPLIVNAKGEKLSKQTGALGLDAAHAGKLIWLALDLLGQSPDAALARETPTVILTEAVRRWQITRVPSGLQLPADKRVPVDDAYNH</sequence>
<feature type="domain" description="Glutamyl/glutaminyl-tRNA synthetase class Ib catalytic" evidence="9">
    <location>
        <begin position="127"/>
        <end position="235"/>
    </location>
</feature>
<dbReference type="Pfam" id="PF00749">
    <property type="entry name" value="tRNA-synt_1c"/>
    <property type="match status" value="2"/>
</dbReference>
<dbReference type="GO" id="GO:0005829">
    <property type="term" value="C:cytosol"/>
    <property type="evidence" value="ECO:0007669"/>
    <property type="project" value="TreeGrafter"/>
</dbReference>
<dbReference type="EMBL" id="SHKX01000011">
    <property type="protein sequence ID" value="RZU47063.1"/>
    <property type="molecule type" value="Genomic_DNA"/>
</dbReference>
<evidence type="ECO:0000259" key="9">
    <source>
        <dbReference type="Pfam" id="PF00749"/>
    </source>
</evidence>
<gene>
    <name evidence="7" type="primary">gluQ</name>
    <name evidence="10" type="ORF">EV700_1454</name>
</gene>
<evidence type="ECO:0000256" key="8">
    <source>
        <dbReference type="RuleBase" id="RU363037"/>
    </source>
</evidence>
<dbReference type="InterPro" id="IPR022380">
    <property type="entry name" value="Glu-Q_tRNA(Asp)_Synthase"/>
</dbReference>
<evidence type="ECO:0000313" key="11">
    <source>
        <dbReference type="Proteomes" id="UP000292423"/>
    </source>
</evidence>
<dbReference type="HAMAP" id="MF_01428">
    <property type="entry name" value="Glu_Q_tRNA_synth"/>
    <property type="match status" value="1"/>
</dbReference>
<evidence type="ECO:0000256" key="4">
    <source>
        <dbReference type="ARBA" id="ARBA00022833"/>
    </source>
</evidence>
<feature type="binding site" evidence="7">
    <location>
        <position position="231"/>
    </location>
    <ligand>
        <name>ATP</name>
        <dbReference type="ChEBI" id="CHEBI:30616"/>
    </ligand>
</feature>
<feature type="binding site" evidence="7">
    <location>
        <position position="99"/>
    </location>
    <ligand>
        <name>Zn(2+)</name>
        <dbReference type="ChEBI" id="CHEBI:29105"/>
    </ligand>
</feature>
<dbReference type="NCBIfam" id="NF004314">
    <property type="entry name" value="PRK05710.1-3"/>
    <property type="match status" value="1"/>
</dbReference>
<dbReference type="PANTHER" id="PTHR43311">
    <property type="entry name" value="GLUTAMATE--TRNA LIGASE"/>
    <property type="match status" value="1"/>
</dbReference>
<keyword evidence="11" id="KW-1185">Reference proteome</keyword>
<dbReference type="Gene3D" id="3.40.50.620">
    <property type="entry name" value="HUPs"/>
    <property type="match status" value="1"/>
</dbReference>
<dbReference type="PRINTS" id="PR00987">
    <property type="entry name" value="TRNASYNTHGLU"/>
</dbReference>
<keyword evidence="8" id="KW-0648">Protein biosynthesis</keyword>
<dbReference type="NCBIfam" id="TIGR03838">
    <property type="entry name" value="queuosine_YadB"/>
    <property type="match status" value="1"/>
</dbReference>
<dbReference type="OrthoDB" id="9807503at2"/>
<evidence type="ECO:0000256" key="1">
    <source>
        <dbReference type="ARBA" id="ARBA00022598"/>
    </source>
</evidence>
<evidence type="ECO:0000313" key="10">
    <source>
        <dbReference type="EMBL" id="RZU47063.1"/>
    </source>
</evidence>
<dbReference type="GO" id="GO:0006424">
    <property type="term" value="P:glutamyl-tRNA aminoacylation"/>
    <property type="evidence" value="ECO:0007669"/>
    <property type="project" value="InterPro"/>
</dbReference>
<dbReference type="GO" id="GO:0004818">
    <property type="term" value="F:glutamate-tRNA ligase activity"/>
    <property type="evidence" value="ECO:0007669"/>
    <property type="project" value="TreeGrafter"/>
</dbReference>
<comment type="cofactor">
    <cofactor evidence="7">
        <name>Zn(2+)</name>
        <dbReference type="ChEBI" id="CHEBI:29105"/>
    </cofactor>
    <text evidence="7">Binds 1 zinc ion per subunit.</text>
</comment>
<evidence type="ECO:0000256" key="2">
    <source>
        <dbReference type="ARBA" id="ARBA00022723"/>
    </source>
</evidence>
<dbReference type="InterPro" id="IPR049940">
    <property type="entry name" value="GluQ/Sye"/>
</dbReference>
<name>A0A4Q7ZAW6_9GAMM</name>
<feature type="binding site" evidence="7">
    <location>
        <position position="101"/>
    </location>
    <ligand>
        <name>Zn(2+)</name>
        <dbReference type="ChEBI" id="CHEBI:29105"/>
    </ligand>
</feature>
<reference evidence="10 11" key="1">
    <citation type="submission" date="2019-02" db="EMBL/GenBank/DDBJ databases">
        <title>Genomic Encyclopedia of Type Strains, Phase IV (KMG-IV): sequencing the most valuable type-strain genomes for metagenomic binning, comparative biology and taxonomic classification.</title>
        <authorList>
            <person name="Goeker M."/>
        </authorList>
    </citation>
    <scope>NUCLEOTIDE SEQUENCE [LARGE SCALE GENOMIC DNA]</scope>
    <source>
        <strain evidence="10 11">DSM 105135</strain>
    </source>
</reference>
<evidence type="ECO:0000256" key="3">
    <source>
        <dbReference type="ARBA" id="ARBA00022741"/>
    </source>
</evidence>
<keyword evidence="2 7" id="KW-0479">Metal-binding</keyword>
<keyword evidence="1 7" id="KW-0436">Ligase</keyword>
<evidence type="ECO:0000256" key="7">
    <source>
        <dbReference type="HAMAP-Rule" id="MF_01428"/>
    </source>
</evidence>
<feature type="domain" description="Glutamyl/glutaminyl-tRNA synthetase class Ib catalytic" evidence="9">
    <location>
        <begin position="7"/>
        <end position="107"/>
    </location>
</feature>
<comment type="caution">
    <text evidence="10">The sequence shown here is derived from an EMBL/GenBank/DDBJ whole genome shotgun (WGS) entry which is preliminary data.</text>
</comment>
<evidence type="ECO:0000256" key="6">
    <source>
        <dbReference type="ARBA" id="ARBA00023146"/>
    </source>
</evidence>
<comment type="similarity">
    <text evidence="7">Belongs to the class-I aminoacyl-tRNA synthetase family. GluQ subfamily.</text>
</comment>
<keyword evidence="5 7" id="KW-0067">ATP-binding</keyword>
<dbReference type="InterPro" id="IPR020058">
    <property type="entry name" value="Glu/Gln-tRNA-synth_Ib_cat-dom"/>
</dbReference>
<dbReference type="PANTHER" id="PTHR43311:SF1">
    <property type="entry name" value="GLUTAMYL-Q TRNA(ASP) SYNTHETASE"/>
    <property type="match status" value="1"/>
</dbReference>
<dbReference type="RefSeq" id="WP_130412231.1">
    <property type="nucleotide sequence ID" value="NZ_SHKX01000011.1"/>
</dbReference>
<dbReference type="FunFam" id="3.40.50.620:FF:000093">
    <property type="entry name" value="Glutamyl-Q tRNA(Asp) synthetase"/>
    <property type="match status" value="1"/>
</dbReference>
<keyword evidence="6 7" id="KW-0030">Aminoacyl-tRNA synthetase</keyword>
<dbReference type="GO" id="GO:0008270">
    <property type="term" value="F:zinc ion binding"/>
    <property type="evidence" value="ECO:0007669"/>
    <property type="project" value="UniProtKB-UniRule"/>
</dbReference>
<proteinExistence type="inferred from homology"/>
<dbReference type="GO" id="GO:0006400">
    <property type="term" value="P:tRNA modification"/>
    <property type="evidence" value="ECO:0007669"/>
    <property type="project" value="InterPro"/>
</dbReference>
<feature type="short sequence motif" description="'HIGH' region" evidence="7">
    <location>
        <begin position="10"/>
        <end position="20"/>
    </location>
</feature>
<dbReference type="Proteomes" id="UP000292423">
    <property type="component" value="Unassembled WGS sequence"/>
</dbReference>
<protein>
    <recommendedName>
        <fullName evidence="7">Glutamyl-Q tRNA(Asp) synthetase</fullName>
        <shortName evidence="7">Glu-Q-RSs</shortName>
        <ecNumber evidence="7">6.1.1.-</ecNumber>
    </recommendedName>
</protein>
<dbReference type="InterPro" id="IPR000924">
    <property type="entry name" value="Glu/Gln-tRNA-synth"/>
</dbReference>
<dbReference type="SUPFAM" id="SSF52374">
    <property type="entry name" value="Nucleotidylyl transferase"/>
    <property type="match status" value="1"/>
</dbReference>
<feature type="binding site" evidence="7">
    <location>
        <begin position="7"/>
        <end position="11"/>
    </location>
    <ligand>
        <name>L-glutamate</name>
        <dbReference type="ChEBI" id="CHEBI:29985"/>
    </ligand>
</feature>
<dbReference type="AlphaFoldDB" id="A0A4Q7ZAW6"/>
<feature type="short sequence motif" description="'KMSKS' region" evidence="7">
    <location>
        <begin position="228"/>
        <end position="232"/>
    </location>
</feature>
<feature type="binding site" evidence="7">
    <location>
        <position position="190"/>
    </location>
    <ligand>
        <name>L-glutamate</name>
        <dbReference type="ChEBI" id="CHEBI:29985"/>
    </ligand>
</feature>
<dbReference type="EC" id="6.1.1.-" evidence="7"/>
<dbReference type="InterPro" id="IPR014729">
    <property type="entry name" value="Rossmann-like_a/b/a_fold"/>
</dbReference>
<feature type="binding site" evidence="7">
    <location>
        <position position="114"/>
    </location>
    <ligand>
        <name>Zn(2+)</name>
        <dbReference type="ChEBI" id="CHEBI:29105"/>
    </ligand>
</feature>
<evidence type="ECO:0000256" key="5">
    <source>
        <dbReference type="ARBA" id="ARBA00022840"/>
    </source>
</evidence>
<accession>A0A4Q7ZAW6</accession>
<feature type="binding site" evidence="7">
    <location>
        <position position="43"/>
    </location>
    <ligand>
        <name>L-glutamate</name>
        <dbReference type="ChEBI" id="CHEBI:29985"/>
    </ligand>
</feature>
<feature type="binding site" evidence="7">
    <location>
        <position position="118"/>
    </location>
    <ligand>
        <name>Zn(2+)</name>
        <dbReference type="ChEBI" id="CHEBI:29105"/>
    </ligand>
</feature>
<keyword evidence="4 7" id="KW-0862">Zinc</keyword>
<dbReference type="GO" id="GO:0005524">
    <property type="term" value="F:ATP binding"/>
    <property type="evidence" value="ECO:0007669"/>
    <property type="project" value="UniProtKB-KW"/>
</dbReference>
<organism evidence="10 11">
    <name type="scientific">Fluviicoccus keumensis</name>
    <dbReference type="NCBI Taxonomy" id="1435465"/>
    <lineage>
        <taxon>Bacteria</taxon>
        <taxon>Pseudomonadati</taxon>
        <taxon>Pseudomonadota</taxon>
        <taxon>Gammaproteobacteria</taxon>
        <taxon>Moraxellales</taxon>
        <taxon>Moraxellaceae</taxon>
        <taxon>Fluviicoccus</taxon>
    </lineage>
</organism>
<keyword evidence="3 7" id="KW-0547">Nucleotide-binding</keyword>